<evidence type="ECO:0000313" key="2">
    <source>
        <dbReference type="EMBL" id="KAF8890835.1"/>
    </source>
</evidence>
<feature type="region of interest" description="Disordered" evidence="1">
    <location>
        <begin position="41"/>
        <end position="64"/>
    </location>
</feature>
<accession>A0A9P5NKG5</accession>
<proteinExistence type="predicted"/>
<evidence type="ECO:0000256" key="1">
    <source>
        <dbReference type="SAM" id="MobiDB-lite"/>
    </source>
</evidence>
<feature type="region of interest" description="Disordered" evidence="1">
    <location>
        <begin position="100"/>
        <end position="122"/>
    </location>
</feature>
<name>A0A9P5NKG5_GYMJU</name>
<comment type="caution">
    <text evidence="2">The sequence shown here is derived from an EMBL/GenBank/DDBJ whole genome shotgun (WGS) entry which is preliminary data.</text>
</comment>
<sequence>MTQISIVGGRCPEEIRERPIFEGGQASAAGKYEAVFEPVVGPEPQQERGNLPMTESSRPTSMGKYEATYREPTPTAVEGSAKALQEKKITEARVLGKPIIEQERTKGMEENKREASKDAGIN</sequence>
<dbReference type="OrthoDB" id="10656304at2759"/>
<organism evidence="2 3">
    <name type="scientific">Gymnopilus junonius</name>
    <name type="common">Spectacular rustgill mushroom</name>
    <name type="synonym">Gymnopilus spectabilis subsp. junonius</name>
    <dbReference type="NCBI Taxonomy" id="109634"/>
    <lineage>
        <taxon>Eukaryota</taxon>
        <taxon>Fungi</taxon>
        <taxon>Dikarya</taxon>
        <taxon>Basidiomycota</taxon>
        <taxon>Agaricomycotina</taxon>
        <taxon>Agaricomycetes</taxon>
        <taxon>Agaricomycetidae</taxon>
        <taxon>Agaricales</taxon>
        <taxon>Agaricineae</taxon>
        <taxon>Hymenogastraceae</taxon>
        <taxon>Gymnopilus</taxon>
    </lineage>
</organism>
<dbReference type="EMBL" id="JADNYJ010000074">
    <property type="protein sequence ID" value="KAF8890835.1"/>
    <property type="molecule type" value="Genomic_DNA"/>
</dbReference>
<gene>
    <name evidence="2" type="ORF">CPB84DRAFT_1391781</name>
</gene>
<dbReference type="Proteomes" id="UP000724874">
    <property type="component" value="Unassembled WGS sequence"/>
</dbReference>
<keyword evidence="3" id="KW-1185">Reference proteome</keyword>
<dbReference type="AlphaFoldDB" id="A0A9P5NKG5"/>
<reference evidence="2" key="1">
    <citation type="submission" date="2020-11" db="EMBL/GenBank/DDBJ databases">
        <authorList>
            <consortium name="DOE Joint Genome Institute"/>
            <person name="Ahrendt S."/>
            <person name="Riley R."/>
            <person name="Andreopoulos W."/>
            <person name="LaButti K."/>
            <person name="Pangilinan J."/>
            <person name="Ruiz-duenas F.J."/>
            <person name="Barrasa J.M."/>
            <person name="Sanchez-Garcia M."/>
            <person name="Camarero S."/>
            <person name="Miyauchi S."/>
            <person name="Serrano A."/>
            <person name="Linde D."/>
            <person name="Babiker R."/>
            <person name="Drula E."/>
            <person name="Ayuso-Fernandez I."/>
            <person name="Pacheco R."/>
            <person name="Padilla G."/>
            <person name="Ferreira P."/>
            <person name="Barriuso J."/>
            <person name="Kellner H."/>
            <person name="Castanera R."/>
            <person name="Alfaro M."/>
            <person name="Ramirez L."/>
            <person name="Pisabarro A.G."/>
            <person name="Kuo A."/>
            <person name="Tritt A."/>
            <person name="Lipzen A."/>
            <person name="He G."/>
            <person name="Yan M."/>
            <person name="Ng V."/>
            <person name="Cullen D."/>
            <person name="Martin F."/>
            <person name="Rosso M.-N."/>
            <person name="Henrissat B."/>
            <person name="Hibbett D."/>
            <person name="Martinez A.T."/>
            <person name="Grigoriev I.V."/>
        </authorList>
    </citation>
    <scope>NUCLEOTIDE SEQUENCE</scope>
    <source>
        <strain evidence="2">AH 44721</strain>
    </source>
</reference>
<protein>
    <submittedName>
        <fullName evidence="2">Uncharacterized protein</fullName>
    </submittedName>
</protein>
<evidence type="ECO:0000313" key="3">
    <source>
        <dbReference type="Proteomes" id="UP000724874"/>
    </source>
</evidence>